<protein>
    <submittedName>
        <fullName evidence="3">Uncharacterized protein</fullName>
    </submittedName>
</protein>
<sequence>MSTHLTATVYWSGMLVLFFFWAYGIGSFVLDLKNKIIPGLIQYRRGRRAEKAEQQREDEREEREQQLY</sequence>
<evidence type="ECO:0000313" key="4">
    <source>
        <dbReference type="Proteomes" id="UP001166304"/>
    </source>
</evidence>
<dbReference type="RefSeq" id="WP_162414217.1">
    <property type="nucleotide sequence ID" value="NZ_JAHQXE010000004.1"/>
</dbReference>
<feature type="compositionally biased region" description="Basic and acidic residues" evidence="1">
    <location>
        <begin position="49"/>
        <end position="68"/>
    </location>
</feature>
<keyword evidence="2" id="KW-0812">Transmembrane</keyword>
<dbReference type="AlphaFoldDB" id="A0AA41G9I8"/>
<feature type="region of interest" description="Disordered" evidence="1">
    <location>
        <begin position="46"/>
        <end position="68"/>
    </location>
</feature>
<dbReference type="Pfam" id="PF26027">
    <property type="entry name" value="DUF8005"/>
    <property type="match status" value="1"/>
</dbReference>
<keyword evidence="4" id="KW-1185">Reference proteome</keyword>
<name>A0AA41G9I8_9EURY</name>
<dbReference type="InterPro" id="IPR058318">
    <property type="entry name" value="DUF8005"/>
</dbReference>
<feature type="transmembrane region" description="Helical" evidence="2">
    <location>
        <begin position="12"/>
        <end position="30"/>
    </location>
</feature>
<dbReference type="Proteomes" id="UP001166304">
    <property type="component" value="Unassembled WGS sequence"/>
</dbReference>
<reference evidence="3" key="1">
    <citation type="submission" date="2021-06" db="EMBL/GenBank/DDBJ databases">
        <title>New haloarchaea isolates fom saline soil.</title>
        <authorList>
            <person name="Duran-Viseras A."/>
            <person name="Sanchez-Porro C.S."/>
            <person name="Ventosa A."/>
        </authorList>
    </citation>
    <scope>NUCLEOTIDE SEQUENCE</scope>
    <source>
        <strain evidence="3">JCM 18369</strain>
    </source>
</reference>
<keyword evidence="2" id="KW-0472">Membrane</keyword>
<evidence type="ECO:0000313" key="3">
    <source>
        <dbReference type="EMBL" id="MBV0902632.1"/>
    </source>
</evidence>
<accession>A0AA41G9I8</accession>
<comment type="caution">
    <text evidence="3">The sequence shown here is derived from an EMBL/GenBank/DDBJ whole genome shotgun (WGS) entry which is preliminary data.</text>
</comment>
<proteinExistence type="predicted"/>
<keyword evidence="2" id="KW-1133">Transmembrane helix</keyword>
<gene>
    <name evidence="3" type="ORF">KTS37_12635</name>
</gene>
<organism evidence="3 4">
    <name type="scientific">Haloarcula salina</name>
    <dbReference type="NCBI Taxonomy" id="1429914"/>
    <lineage>
        <taxon>Archaea</taxon>
        <taxon>Methanobacteriati</taxon>
        <taxon>Methanobacteriota</taxon>
        <taxon>Stenosarchaea group</taxon>
        <taxon>Halobacteria</taxon>
        <taxon>Halobacteriales</taxon>
        <taxon>Haloarculaceae</taxon>
        <taxon>Haloarcula</taxon>
    </lineage>
</organism>
<dbReference type="EMBL" id="JAHQXE010000004">
    <property type="protein sequence ID" value="MBV0902632.1"/>
    <property type="molecule type" value="Genomic_DNA"/>
</dbReference>
<evidence type="ECO:0000256" key="2">
    <source>
        <dbReference type="SAM" id="Phobius"/>
    </source>
</evidence>
<evidence type="ECO:0000256" key="1">
    <source>
        <dbReference type="SAM" id="MobiDB-lite"/>
    </source>
</evidence>